<accession>A0ABW2P908</accession>
<dbReference type="InterPro" id="IPR023828">
    <property type="entry name" value="Peptidase_S8_Ser-AS"/>
</dbReference>
<feature type="signal peptide" evidence="7">
    <location>
        <begin position="1"/>
        <end position="21"/>
    </location>
</feature>
<dbReference type="InterPro" id="IPR036852">
    <property type="entry name" value="Peptidase_S8/S53_dom_sf"/>
</dbReference>
<feature type="region of interest" description="Disordered" evidence="6">
    <location>
        <begin position="973"/>
        <end position="993"/>
    </location>
</feature>
<reference evidence="10" key="1">
    <citation type="journal article" date="2019" name="Int. J. Syst. Evol. Microbiol.">
        <title>The Global Catalogue of Microorganisms (GCM) 10K type strain sequencing project: providing services to taxonomists for standard genome sequencing and annotation.</title>
        <authorList>
            <consortium name="The Broad Institute Genomics Platform"/>
            <consortium name="The Broad Institute Genome Sequencing Center for Infectious Disease"/>
            <person name="Wu L."/>
            <person name="Ma J."/>
        </authorList>
    </citation>
    <scope>NUCLEOTIDE SEQUENCE [LARGE SCALE GENOMIC DNA]</scope>
    <source>
        <strain evidence="10">CECT 7649</strain>
    </source>
</reference>
<name>A0ABW2P908_9ACTN</name>
<keyword evidence="5" id="KW-0720">Serine protease</keyword>
<dbReference type="InterPro" id="IPR008969">
    <property type="entry name" value="CarboxyPept-like_regulatory"/>
</dbReference>
<dbReference type="InterPro" id="IPR011043">
    <property type="entry name" value="Gal_Oxase/kelch_b-propeller"/>
</dbReference>
<comment type="caution">
    <text evidence="9">The sequence shown here is derived from an EMBL/GenBank/DDBJ whole genome shotgun (WGS) entry which is preliminary data.</text>
</comment>
<dbReference type="Pfam" id="PF13620">
    <property type="entry name" value="CarboxypepD_reg"/>
    <property type="match status" value="1"/>
</dbReference>
<evidence type="ECO:0000313" key="9">
    <source>
        <dbReference type="EMBL" id="MFC7384952.1"/>
    </source>
</evidence>
<evidence type="ECO:0000256" key="3">
    <source>
        <dbReference type="ARBA" id="ARBA00022737"/>
    </source>
</evidence>
<evidence type="ECO:0000256" key="7">
    <source>
        <dbReference type="SAM" id="SignalP"/>
    </source>
</evidence>
<proteinExistence type="predicted"/>
<dbReference type="InterPro" id="IPR015915">
    <property type="entry name" value="Kelch-typ_b-propeller"/>
</dbReference>
<evidence type="ECO:0000256" key="4">
    <source>
        <dbReference type="ARBA" id="ARBA00022801"/>
    </source>
</evidence>
<dbReference type="SUPFAM" id="SSF52743">
    <property type="entry name" value="Subtilisin-like"/>
    <property type="match status" value="1"/>
</dbReference>
<evidence type="ECO:0000256" key="6">
    <source>
        <dbReference type="SAM" id="MobiDB-lite"/>
    </source>
</evidence>
<dbReference type="Gene3D" id="2.60.40.1120">
    <property type="entry name" value="Carboxypeptidase-like, regulatory domain"/>
    <property type="match status" value="3"/>
</dbReference>
<feature type="chain" id="PRO_5046990422" evidence="7">
    <location>
        <begin position="22"/>
        <end position="1360"/>
    </location>
</feature>
<dbReference type="SUPFAM" id="SSF50965">
    <property type="entry name" value="Galactose oxidase, central domain"/>
    <property type="match status" value="1"/>
</dbReference>
<keyword evidence="7" id="KW-0732">Signal</keyword>
<dbReference type="RefSeq" id="WP_380828810.1">
    <property type="nucleotide sequence ID" value="NZ_JBHTCG010000015.1"/>
</dbReference>
<dbReference type="PROSITE" id="PS00138">
    <property type="entry name" value="SUBTILASE_SER"/>
    <property type="match status" value="1"/>
</dbReference>
<gene>
    <name evidence="9" type="ORF">ACFQSB_22260</name>
</gene>
<feature type="domain" description="Peptidase S53" evidence="8">
    <location>
        <begin position="115"/>
        <end position="467"/>
    </location>
</feature>
<keyword evidence="1" id="KW-0880">Kelch repeat</keyword>
<evidence type="ECO:0000256" key="2">
    <source>
        <dbReference type="ARBA" id="ARBA00022670"/>
    </source>
</evidence>
<dbReference type="SMART" id="SM00612">
    <property type="entry name" value="Kelch"/>
    <property type="match status" value="4"/>
</dbReference>
<dbReference type="Pfam" id="PF01344">
    <property type="entry name" value="Kelch_1"/>
    <property type="match status" value="2"/>
</dbReference>
<dbReference type="PANTHER" id="PTHR46344">
    <property type="entry name" value="OS02G0202900 PROTEIN"/>
    <property type="match status" value="1"/>
</dbReference>
<dbReference type="SUPFAM" id="SSF49464">
    <property type="entry name" value="Carboxypeptidase regulatory domain-like"/>
    <property type="match status" value="2"/>
</dbReference>
<keyword evidence="3" id="KW-0677">Repeat</keyword>
<protein>
    <submittedName>
        <fullName evidence="9">Carboxypeptidase regulatory-like domain-containing protein</fullName>
    </submittedName>
</protein>
<dbReference type="EMBL" id="JBHTCG010000015">
    <property type="protein sequence ID" value="MFC7384952.1"/>
    <property type="molecule type" value="Genomic_DNA"/>
</dbReference>
<dbReference type="PROSITE" id="PS51695">
    <property type="entry name" value="SEDOLISIN"/>
    <property type="match status" value="1"/>
</dbReference>
<organism evidence="9 10">
    <name type="scientific">Sphaerisporangium rhizosphaerae</name>
    <dbReference type="NCBI Taxonomy" id="2269375"/>
    <lineage>
        <taxon>Bacteria</taxon>
        <taxon>Bacillati</taxon>
        <taxon>Actinomycetota</taxon>
        <taxon>Actinomycetes</taxon>
        <taxon>Streptosporangiales</taxon>
        <taxon>Streptosporangiaceae</taxon>
        <taxon>Sphaerisporangium</taxon>
    </lineage>
</organism>
<evidence type="ECO:0000259" key="8">
    <source>
        <dbReference type="PROSITE" id="PS51695"/>
    </source>
</evidence>
<keyword evidence="10" id="KW-1185">Reference proteome</keyword>
<dbReference type="Gene3D" id="2.120.10.80">
    <property type="entry name" value="Kelch-type beta propeller"/>
    <property type="match status" value="2"/>
</dbReference>
<dbReference type="Proteomes" id="UP001596496">
    <property type="component" value="Unassembled WGS sequence"/>
</dbReference>
<keyword evidence="4" id="KW-0378">Hydrolase</keyword>
<dbReference type="Gene3D" id="3.40.50.200">
    <property type="entry name" value="Peptidase S8/S53 domain"/>
    <property type="match status" value="1"/>
</dbReference>
<dbReference type="PANTHER" id="PTHR46344:SF27">
    <property type="entry name" value="KELCH REPEAT SUPERFAMILY PROTEIN"/>
    <property type="match status" value="1"/>
</dbReference>
<evidence type="ECO:0000256" key="5">
    <source>
        <dbReference type="ARBA" id="ARBA00022825"/>
    </source>
</evidence>
<evidence type="ECO:0000313" key="10">
    <source>
        <dbReference type="Proteomes" id="UP001596496"/>
    </source>
</evidence>
<evidence type="ECO:0000256" key="1">
    <source>
        <dbReference type="ARBA" id="ARBA00022441"/>
    </source>
</evidence>
<keyword evidence="2" id="KW-0645">Protease</keyword>
<sequence length="1360" mass="139581">MALLGAVVLAALTLTAQPSLAAMAQATPTPAPVSTAAPTPGGASTGGADAEPAPTTSPAPDAAREQAAAKAAQTAQPLCDAPAEGRASCFAMRRGLPEGAKRQAGPMAAGATPDGHGPADLLSAYDLPADGGAGQTIAVVAAFDAPAAEADLAVYRAQYGLPPCTTANGCFRKVDQRGGTEYPQADEGWAGEIALDLDMVSAIAPRARLLLVEADTNFPVDLGIAVDQAVTLGARFVNNSYGTAQEYPDQGTLDVYYNHPGVAIVAASGDSGYGASYPAASTYVTSVGGTSLVRDAGSARGWSETVWNSHWQSGGVERWGAPGSGCSRYAVKPAFQSDAGCAGRTIADVAAVADPVTGVAVYNSYSDTGWAVYGGTSAASPIITGVYAVAGTPVEGTDANSYPYAARGALNDVTKGDNASCPAGLCGFGTEPSCDPAYLCVAGPGYDGPTGLGTPKGVAAFRGGPHGTISGTVTDATTKAPLAGALVRFGDYTATTGPDGAYRLAVPAGAYQGVISAYGYRQASLDGVTLEDGAALTRDVALDPVPTETISGTVTDGGGHGWPLYAEITIEGVPGAPVNTDPATGRYSVELPQDATYKLTVTANYPGYLPATKSVALGRAAVTADVSVPVDTAKAGAPGYTLSYHGGSVQDFETRSAPAGWTVKNNNDNGGWDFDDPLGRTNQTGGGGGFAIVDDFHYGWAEVDTELRSPSFDLSREKTPVVEFDTHFPPVQRINVPTATMDVSFDGGANWYTLWNSPPGIVGPEHVSVSLAPFAGKRDVRVRFHYVGGLGNIWEIDKVAVGTRVFGPAEGGLVVGKVTDANTGAGVTGATVSAPGAAPATSVAAPQDPVNGDGLYWLFSPKTGERRVTADKAAFHYPALAEQVKVTRGVTRADFRLKAARLAVSPATLSAPVTWGEKEKLRFTVRNTGTAPATVTLGELNRSASQAAEQAAGAPLNRIKVERDRIRPDVLSRADGRPVAPAPGAVTTRGGGTAWQQVSAMPKPSIGMVAGLYDGKLYAGLGRSTELTNFSNHWVSYDPRTRAWTTLASPVYRRSAAAGGFIDGRFYLTSGRNAMGGTVEATEVYDPKTGAWRTVAPNPHPYGSSGAATLDGKLYVVGGCMMGAGGAEDCHHGDVMVYDPAADRWAKAASYPYGVDSLSCGGIGGKLYCAGGFTSEGTTAKAYAYDPAVNAWSPIADMPVDLAVSAYAAANGTLMVSTGYSWSQNAITNEGYAYDPGFDTWTPLPNAPTTAVYATGAPGFYLVGGMDVATGEPSSQAIMLPGYDRPYADVPWLSARAGTTRLEPGHGTTVTVELNADRRTTTAGTDYTAALAVDGETPYPSASVQVRMQVRPQEPGGNQG</sequence>
<feature type="region of interest" description="Disordered" evidence="6">
    <location>
        <begin position="29"/>
        <end position="72"/>
    </location>
</feature>
<dbReference type="InterPro" id="IPR006652">
    <property type="entry name" value="Kelch_1"/>
</dbReference>
<dbReference type="InterPro" id="IPR030400">
    <property type="entry name" value="Sedolisin_dom"/>
</dbReference>